<reference evidence="3" key="1">
    <citation type="journal article" date="2019" name="Int. J. Syst. Evol. Microbiol.">
        <title>The Global Catalogue of Microorganisms (GCM) 10K type strain sequencing project: providing services to taxonomists for standard genome sequencing and annotation.</title>
        <authorList>
            <consortium name="The Broad Institute Genomics Platform"/>
            <consortium name="The Broad Institute Genome Sequencing Center for Infectious Disease"/>
            <person name="Wu L."/>
            <person name="Ma J."/>
        </authorList>
    </citation>
    <scope>NUCLEOTIDE SEQUENCE [LARGE SCALE GENOMIC DNA]</scope>
    <source>
        <strain evidence="3">KCTC 13128</strain>
    </source>
</reference>
<sequence>MEEALKKNMSESEHKVLSEDELMDIDGGLAFTGSAIVGGVLFVGGVALGAAWAFSD</sequence>
<organism evidence="2 3">
    <name type="scientific">Virgibacillus xinjiangensis</name>
    <dbReference type="NCBI Taxonomy" id="393090"/>
    <lineage>
        <taxon>Bacteria</taxon>
        <taxon>Bacillati</taxon>
        <taxon>Bacillota</taxon>
        <taxon>Bacilli</taxon>
        <taxon>Bacillales</taxon>
        <taxon>Bacillaceae</taxon>
        <taxon>Virgibacillus</taxon>
    </lineage>
</organism>
<evidence type="ECO:0000256" key="1">
    <source>
        <dbReference type="SAM" id="Phobius"/>
    </source>
</evidence>
<keyword evidence="1" id="KW-0812">Transmembrane</keyword>
<keyword evidence="1" id="KW-0472">Membrane</keyword>
<evidence type="ECO:0000313" key="3">
    <source>
        <dbReference type="Proteomes" id="UP001595279"/>
    </source>
</evidence>
<name>A0ABV7CSQ7_9BACI</name>
<comment type="caution">
    <text evidence="2">The sequence shown here is derived from an EMBL/GenBank/DDBJ whole genome shotgun (WGS) entry which is preliminary data.</text>
</comment>
<protein>
    <submittedName>
        <fullName evidence="2">Class IIb bacteriocin, lactobin A/cerein 7B family</fullName>
    </submittedName>
</protein>
<keyword evidence="1" id="KW-1133">Transmembrane helix</keyword>
<gene>
    <name evidence="2" type="ORF">ACFOGI_04345</name>
</gene>
<dbReference type="Proteomes" id="UP001595279">
    <property type="component" value="Unassembled WGS sequence"/>
</dbReference>
<dbReference type="EMBL" id="JBHRSA010000013">
    <property type="protein sequence ID" value="MFC3039471.1"/>
    <property type="molecule type" value="Genomic_DNA"/>
</dbReference>
<dbReference type="InterPro" id="IPR023991">
    <property type="entry name" value="Bacteriocin_IIb_lactobn/cerein"/>
</dbReference>
<proteinExistence type="predicted"/>
<dbReference type="RefSeq" id="WP_390268975.1">
    <property type="nucleotide sequence ID" value="NZ_JBHRSA010000013.1"/>
</dbReference>
<feature type="transmembrane region" description="Helical" evidence="1">
    <location>
        <begin position="29"/>
        <end position="54"/>
    </location>
</feature>
<evidence type="ECO:0000313" key="2">
    <source>
        <dbReference type="EMBL" id="MFC3039471.1"/>
    </source>
</evidence>
<dbReference type="NCBIfam" id="TIGR03949">
    <property type="entry name" value="bact_IIb_cerein"/>
    <property type="match status" value="1"/>
</dbReference>
<keyword evidence="3" id="KW-1185">Reference proteome</keyword>
<accession>A0ABV7CSQ7</accession>